<evidence type="ECO:0000313" key="5">
    <source>
        <dbReference type="EMBL" id="MDA0137742.1"/>
    </source>
</evidence>
<reference evidence="5" key="1">
    <citation type="submission" date="2022-10" db="EMBL/GenBank/DDBJ databases">
        <title>The WGS of Solirubrobacter sp. CPCC 204708.</title>
        <authorList>
            <person name="Jiang Z."/>
        </authorList>
    </citation>
    <scope>NUCLEOTIDE SEQUENCE</scope>
    <source>
        <strain evidence="5">CPCC 204708</strain>
    </source>
</reference>
<comment type="caution">
    <text evidence="5">The sequence shown here is derived from an EMBL/GenBank/DDBJ whole genome shotgun (WGS) entry which is preliminary data.</text>
</comment>
<dbReference type="Pfam" id="PF00127">
    <property type="entry name" value="Copper-bind"/>
    <property type="match status" value="1"/>
</dbReference>
<keyword evidence="1" id="KW-0479">Metal-binding</keyword>
<dbReference type="InterPro" id="IPR013783">
    <property type="entry name" value="Ig-like_fold"/>
</dbReference>
<dbReference type="InterPro" id="IPR000923">
    <property type="entry name" value="BlueCu_1"/>
</dbReference>
<proteinExistence type="predicted"/>
<keyword evidence="3" id="KW-0732">Signal</keyword>
<organism evidence="5 6">
    <name type="scientific">Solirubrobacter deserti</name>
    <dbReference type="NCBI Taxonomy" id="2282478"/>
    <lineage>
        <taxon>Bacteria</taxon>
        <taxon>Bacillati</taxon>
        <taxon>Actinomycetota</taxon>
        <taxon>Thermoleophilia</taxon>
        <taxon>Solirubrobacterales</taxon>
        <taxon>Solirubrobacteraceae</taxon>
        <taxon>Solirubrobacter</taxon>
    </lineage>
</organism>
<dbReference type="EMBL" id="JAPCID010000011">
    <property type="protein sequence ID" value="MDA0137742.1"/>
    <property type="molecule type" value="Genomic_DNA"/>
</dbReference>
<keyword evidence="2" id="KW-0186">Copper</keyword>
<feature type="domain" description="Blue (type 1) copper" evidence="4">
    <location>
        <begin position="30"/>
        <end position="114"/>
    </location>
</feature>
<evidence type="ECO:0000256" key="1">
    <source>
        <dbReference type="ARBA" id="ARBA00022723"/>
    </source>
</evidence>
<dbReference type="Proteomes" id="UP001147700">
    <property type="component" value="Unassembled WGS sequence"/>
</dbReference>
<evidence type="ECO:0000259" key="4">
    <source>
        <dbReference type="Pfam" id="PF00127"/>
    </source>
</evidence>
<dbReference type="RefSeq" id="WP_202952990.1">
    <property type="nucleotide sequence ID" value="NZ_JAPCID010000011.1"/>
</dbReference>
<keyword evidence="6" id="KW-1185">Reference proteome</keyword>
<dbReference type="Gene3D" id="2.60.40.10">
    <property type="entry name" value="Immunoglobulins"/>
    <property type="match status" value="1"/>
</dbReference>
<evidence type="ECO:0000256" key="3">
    <source>
        <dbReference type="SAM" id="SignalP"/>
    </source>
</evidence>
<protein>
    <submittedName>
        <fullName evidence="5">Ig-like domain-containing protein</fullName>
    </submittedName>
</protein>
<feature type="signal peptide" evidence="3">
    <location>
        <begin position="1"/>
        <end position="21"/>
    </location>
</feature>
<evidence type="ECO:0000256" key="2">
    <source>
        <dbReference type="ARBA" id="ARBA00023008"/>
    </source>
</evidence>
<name>A0ABT4RGS0_9ACTN</name>
<feature type="chain" id="PRO_5047372820" evidence="3">
    <location>
        <begin position="22"/>
        <end position="236"/>
    </location>
</feature>
<dbReference type="SUPFAM" id="SSF49503">
    <property type="entry name" value="Cupredoxins"/>
    <property type="match status" value="1"/>
</dbReference>
<dbReference type="InterPro" id="IPR008972">
    <property type="entry name" value="Cupredoxin"/>
</dbReference>
<gene>
    <name evidence="5" type="ORF">OJ962_09550</name>
</gene>
<sequence>MKRALAGAVLAFGALASPAWAENQVVTGLDVGLKWDKEAVSIQPGETVTWTFPGTQQAHHVAGNGSEPADPAWASFNSPLGVPAPDASFTFATPGVYRYVCTVHSSSMVGTVYVGTAVTPPALLPPNQQPFENQDASPVTLEKVDEDKAKPRLTSVSVRRASGHAVRVRFRVDEESTVQVRLTRGGRTIKTATVEGTGTRSVTVRGARPGRYRVELRATDIAGNRSPLKRTTITVR</sequence>
<evidence type="ECO:0000313" key="6">
    <source>
        <dbReference type="Proteomes" id="UP001147700"/>
    </source>
</evidence>
<accession>A0ABT4RGS0</accession>
<dbReference type="Gene3D" id="2.60.40.420">
    <property type="entry name" value="Cupredoxins - blue copper proteins"/>
    <property type="match status" value="1"/>
</dbReference>